<dbReference type="EMBL" id="UYSL01023126">
    <property type="protein sequence ID" value="VDL81735.1"/>
    <property type="molecule type" value="Genomic_DNA"/>
</dbReference>
<name>A0A3P7BJ89_NIPBR</name>
<dbReference type="Proteomes" id="UP000271162">
    <property type="component" value="Unassembled WGS sequence"/>
</dbReference>
<sequence>MPSFSVHLPPAEPTNPTTQLDDNLIDIDFVPELTNPTTSTTVTGGVYASTAVPPSDALPGSSGPVLVEGLHPTNPFLQDIAGPQAASQQPPPYYQLVA</sequence>
<gene>
    <name evidence="2" type="ORF">NBR_LOCUS18014</name>
</gene>
<feature type="region of interest" description="Disordered" evidence="1">
    <location>
        <begin position="1"/>
        <end position="22"/>
    </location>
</feature>
<keyword evidence="3" id="KW-1185">Reference proteome</keyword>
<protein>
    <submittedName>
        <fullName evidence="2">Uncharacterized protein</fullName>
    </submittedName>
</protein>
<evidence type="ECO:0000313" key="2">
    <source>
        <dbReference type="EMBL" id="VDL81735.1"/>
    </source>
</evidence>
<feature type="region of interest" description="Disordered" evidence="1">
    <location>
        <begin position="77"/>
        <end position="98"/>
    </location>
</feature>
<accession>A0A3P7BJ89</accession>
<dbReference type="AlphaFoldDB" id="A0A3P7BJ89"/>
<proteinExistence type="predicted"/>
<evidence type="ECO:0000313" key="3">
    <source>
        <dbReference type="Proteomes" id="UP000271162"/>
    </source>
</evidence>
<organism evidence="2 3">
    <name type="scientific">Nippostrongylus brasiliensis</name>
    <name type="common">Rat hookworm</name>
    <dbReference type="NCBI Taxonomy" id="27835"/>
    <lineage>
        <taxon>Eukaryota</taxon>
        <taxon>Metazoa</taxon>
        <taxon>Ecdysozoa</taxon>
        <taxon>Nematoda</taxon>
        <taxon>Chromadorea</taxon>
        <taxon>Rhabditida</taxon>
        <taxon>Rhabditina</taxon>
        <taxon>Rhabditomorpha</taxon>
        <taxon>Strongyloidea</taxon>
        <taxon>Heligmosomidae</taxon>
        <taxon>Nippostrongylus</taxon>
    </lineage>
</organism>
<evidence type="ECO:0000256" key="1">
    <source>
        <dbReference type="SAM" id="MobiDB-lite"/>
    </source>
</evidence>
<feature type="compositionally biased region" description="Pro residues" evidence="1">
    <location>
        <begin position="89"/>
        <end position="98"/>
    </location>
</feature>
<reference evidence="2 3" key="1">
    <citation type="submission" date="2018-11" db="EMBL/GenBank/DDBJ databases">
        <authorList>
            <consortium name="Pathogen Informatics"/>
        </authorList>
    </citation>
    <scope>NUCLEOTIDE SEQUENCE [LARGE SCALE GENOMIC DNA]</scope>
</reference>